<dbReference type="PANTHER" id="PTHR31777:SF0">
    <property type="entry name" value="TRANSMEMBRANE PROTEIN 169"/>
    <property type="match status" value="1"/>
</dbReference>
<feature type="compositionally biased region" description="Low complexity" evidence="1">
    <location>
        <begin position="7"/>
        <end position="35"/>
    </location>
</feature>
<keyword evidence="2" id="KW-0472">Membrane</keyword>
<accession>A0ABP1PNF3</accession>
<feature type="region of interest" description="Disordered" evidence="1">
    <location>
        <begin position="1"/>
        <end position="37"/>
    </location>
</feature>
<protein>
    <recommendedName>
        <fullName evidence="5">Transmembrane protein 169</fullName>
    </recommendedName>
</protein>
<feature type="region of interest" description="Disordered" evidence="1">
    <location>
        <begin position="82"/>
        <end position="106"/>
    </location>
</feature>
<evidence type="ECO:0000256" key="1">
    <source>
        <dbReference type="SAM" id="MobiDB-lite"/>
    </source>
</evidence>
<dbReference type="Proteomes" id="UP001642540">
    <property type="component" value="Unassembled WGS sequence"/>
</dbReference>
<keyword evidence="2" id="KW-1133">Transmembrane helix</keyword>
<proteinExistence type="predicted"/>
<gene>
    <name evidence="3" type="ORF">ODALV1_LOCUS87</name>
</gene>
<name>A0ABP1PNF3_9HEXA</name>
<comment type="caution">
    <text evidence="3">The sequence shown here is derived from an EMBL/GenBank/DDBJ whole genome shotgun (WGS) entry which is preliminary data.</text>
</comment>
<reference evidence="3 4" key="1">
    <citation type="submission" date="2024-08" db="EMBL/GenBank/DDBJ databases">
        <authorList>
            <person name="Cucini C."/>
            <person name="Frati F."/>
        </authorList>
    </citation>
    <scope>NUCLEOTIDE SEQUENCE [LARGE SCALE GENOMIC DNA]</scope>
</reference>
<feature type="transmembrane region" description="Helical" evidence="2">
    <location>
        <begin position="298"/>
        <end position="326"/>
    </location>
</feature>
<sequence>MKERITTDSVSTSTSTTQHSKKALSADNSLSSASGLGCGDNSGNATAASSPATIPLRLQQSNHPNNQEVIVQVQQGSSSTSSSCYQYQYQSPGSSQGASRASTLSLSHSIHNKKKVNIASFSGGGGGGGFDKVEQLKNEVDIESDVDIEGALETTALNHGGQFTASGNESRTTTPGDNYLTMSGTITRGKRAGQQADVKLNISREELELIESTHSKMKAQLESSSVTTPNGGIAGGTSSSAKNGCCFCCSCGTGPHIFIWSLISFPFVFLFASIYSFYMGTLTWYNVFSLYTEEEKPFLCRILMAPILIISYPFFILISTVGLGFYTACSSITCQLFRWKNCVNDLEKGFYAWLCSILKVEECSPYTEVVIVGQLDGLLTHSNSAPAGVTGGGGGGGTSVANSLAAHHQHLQCHRRE</sequence>
<keyword evidence="4" id="KW-1185">Reference proteome</keyword>
<dbReference type="InterPro" id="IPR029386">
    <property type="entry name" value="TMEM169"/>
</dbReference>
<dbReference type="PANTHER" id="PTHR31777">
    <property type="entry name" value="TRANSMEMBRANE PROTEIN 169"/>
    <property type="match status" value="1"/>
</dbReference>
<evidence type="ECO:0000313" key="3">
    <source>
        <dbReference type="EMBL" id="CAL8068052.1"/>
    </source>
</evidence>
<evidence type="ECO:0000313" key="4">
    <source>
        <dbReference type="Proteomes" id="UP001642540"/>
    </source>
</evidence>
<keyword evidence="2" id="KW-0812">Transmembrane</keyword>
<feature type="compositionally biased region" description="Low complexity" evidence="1">
    <location>
        <begin position="82"/>
        <end position="99"/>
    </location>
</feature>
<dbReference type="Pfam" id="PF15052">
    <property type="entry name" value="TMEM169"/>
    <property type="match status" value="1"/>
</dbReference>
<evidence type="ECO:0008006" key="5">
    <source>
        <dbReference type="Google" id="ProtNLM"/>
    </source>
</evidence>
<organism evidence="3 4">
    <name type="scientific">Orchesella dallaii</name>
    <dbReference type="NCBI Taxonomy" id="48710"/>
    <lineage>
        <taxon>Eukaryota</taxon>
        <taxon>Metazoa</taxon>
        <taxon>Ecdysozoa</taxon>
        <taxon>Arthropoda</taxon>
        <taxon>Hexapoda</taxon>
        <taxon>Collembola</taxon>
        <taxon>Entomobryomorpha</taxon>
        <taxon>Entomobryoidea</taxon>
        <taxon>Orchesellidae</taxon>
        <taxon>Orchesellinae</taxon>
        <taxon>Orchesella</taxon>
    </lineage>
</organism>
<evidence type="ECO:0000256" key="2">
    <source>
        <dbReference type="SAM" id="Phobius"/>
    </source>
</evidence>
<dbReference type="EMBL" id="CAXLJM020000001">
    <property type="protein sequence ID" value="CAL8068052.1"/>
    <property type="molecule type" value="Genomic_DNA"/>
</dbReference>
<feature type="transmembrane region" description="Helical" evidence="2">
    <location>
        <begin position="257"/>
        <end position="278"/>
    </location>
</feature>